<dbReference type="PANTHER" id="PTHR11645:SF49">
    <property type="entry name" value="PYRROLINE-5-CARBOXYLATE REDUCTASE 1"/>
    <property type="match status" value="1"/>
</dbReference>
<dbReference type="RefSeq" id="WP_077718604.1">
    <property type="nucleotide sequence ID" value="NZ_CP019699.1"/>
</dbReference>
<evidence type="ECO:0000256" key="9">
    <source>
        <dbReference type="RuleBase" id="RU003903"/>
    </source>
</evidence>
<evidence type="ECO:0000256" key="2">
    <source>
        <dbReference type="ARBA" id="ARBA00022650"/>
    </source>
</evidence>
<proteinExistence type="inferred from homology"/>
<dbReference type="SUPFAM" id="SSF48179">
    <property type="entry name" value="6-phosphogluconate dehydrogenase C-terminal domain-like"/>
    <property type="match status" value="1"/>
</dbReference>
<comment type="catalytic activity">
    <reaction evidence="6">
        <text>L-proline + NAD(+) = (S)-1-pyrroline-5-carboxylate + NADH + 2 H(+)</text>
        <dbReference type="Rhea" id="RHEA:14105"/>
        <dbReference type="ChEBI" id="CHEBI:15378"/>
        <dbReference type="ChEBI" id="CHEBI:17388"/>
        <dbReference type="ChEBI" id="CHEBI:57540"/>
        <dbReference type="ChEBI" id="CHEBI:57945"/>
        <dbReference type="ChEBI" id="CHEBI:60039"/>
        <dbReference type="EC" id="1.5.1.2"/>
    </reaction>
</comment>
<evidence type="ECO:0000256" key="5">
    <source>
        <dbReference type="ARBA" id="ARBA00058118"/>
    </source>
</evidence>
<dbReference type="HAMAP" id="MF_01925">
    <property type="entry name" value="P5C_reductase"/>
    <property type="match status" value="1"/>
</dbReference>
<organism evidence="12 13">
    <name type="scientific">Novibacillus thermophilus</name>
    <dbReference type="NCBI Taxonomy" id="1471761"/>
    <lineage>
        <taxon>Bacteria</taxon>
        <taxon>Bacillati</taxon>
        <taxon>Bacillota</taxon>
        <taxon>Bacilli</taxon>
        <taxon>Bacillales</taxon>
        <taxon>Thermoactinomycetaceae</taxon>
        <taxon>Novibacillus</taxon>
    </lineage>
</organism>
<feature type="binding site" evidence="8">
    <location>
        <begin position="72"/>
        <end position="75"/>
    </location>
    <ligand>
        <name>NADP(+)</name>
        <dbReference type="ChEBI" id="CHEBI:58349"/>
    </ligand>
</feature>
<gene>
    <name evidence="6" type="primary">proC</name>
    <name evidence="12" type="ORF">B0W44_02365</name>
</gene>
<dbReference type="GO" id="GO:0055129">
    <property type="term" value="P:L-proline biosynthetic process"/>
    <property type="evidence" value="ECO:0007669"/>
    <property type="project" value="UniProtKB-UniRule"/>
</dbReference>
<comment type="subcellular location">
    <subcellularLocation>
        <location evidence="6">Cytoplasm</location>
    </subcellularLocation>
</comment>
<keyword evidence="13" id="KW-1185">Reference proteome</keyword>
<keyword evidence="4 6" id="KW-0560">Oxidoreductase</keyword>
<dbReference type="Pfam" id="PF03807">
    <property type="entry name" value="F420_oxidored"/>
    <property type="match status" value="1"/>
</dbReference>
<dbReference type="EMBL" id="CP019699">
    <property type="protein sequence ID" value="AQS54785.1"/>
    <property type="molecule type" value="Genomic_DNA"/>
</dbReference>
<evidence type="ECO:0000256" key="4">
    <source>
        <dbReference type="ARBA" id="ARBA00023002"/>
    </source>
</evidence>
<dbReference type="InterPro" id="IPR008927">
    <property type="entry name" value="6-PGluconate_DH-like_C_sf"/>
</dbReference>
<dbReference type="SUPFAM" id="SSF51735">
    <property type="entry name" value="NAD(P)-binding Rossmann-fold domains"/>
    <property type="match status" value="1"/>
</dbReference>
<evidence type="ECO:0000256" key="1">
    <source>
        <dbReference type="ARBA" id="ARBA00005525"/>
    </source>
</evidence>
<comment type="function">
    <text evidence="5 6">Catalyzes the reduction of 1-pyrroline-5-carboxylate (PCA) to L-proline.</text>
</comment>
<dbReference type="Gene3D" id="3.40.50.720">
    <property type="entry name" value="NAD(P)-binding Rossmann-like Domain"/>
    <property type="match status" value="1"/>
</dbReference>
<dbReference type="AlphaFoldDB" id="A0A1U9K424"/>
<dbReference type="OrthoDB" id="9805754at2"/>
<reference evidence="12 13" key="1">
    <citation type="journal article" date="2015" name="Int. J. Syst. Evol. Microbiol.">
        <title>Novibacillus thermophilus gen. nov., sp. nov., a Gram-staining-negative and moderately thermophilic member of the family Thermoactinomycetaceae.</title>
        <authorList>
            <person name="Yang G."/>
            <person name="Chen J."/>
            <person name="Zhou S."/>
        </authorList>
    </citation>
    <scope>NUCLEOTIDE SEQUENCE [LARGE SCALE GENOMIC DNA]</scope>
    <source>
        <strain evidence="12 13">SG-1</strain>
    </source>
</reference>
<name>A0A1U9K424_9BACL</name>
<dbReference type="GO" id="GO:0005737">
    <property type="term" value="C:cytoplasm"/>
    <property type="evidence" value="ECO:0007669"/>
    <property type="project" value="UniProtKB-SubCell"/>
</dbReference>
<dbReference type="Gene3D" id="1.10.3730.10">
    <property type="entry name" value="ProC C-terminal domain-like"/>
    <property type="match status" value="1"/>
</dbReference>
<dbReference type="InterPro" id="IPR000304">
    <property type="entry name" value="Pyrroline-COOH_reductase"/>
</dbReference>
<dbReference type="InterPro" id="IPR036291">
    <property type="entry name" value="NAD(P)-bd_dom_sf"/>
</dbReference>
<evidence type="ECO:0000256" key="8">
    <source>
        <dbReference type="PIRSR" id="PIRSR000193-1"/>
    </source>
</evidence>
<sequence length="279" mass="30178">MLKQTMCFIGAGSMAEAIIAGLLEKQLTVKENISVFNKRDQSRLQKLRQRFGVRCPENKGEAVTSADIVFLAVKPKDVHDAMAQWGPYLKARKHLLVSVVAGMTTSHLETYVEEGVPVVRTMPNTSCTVGQSATGVAPGRWAGEGHRRLVEQLFRSVGTVVTLEEELLDTVTGLAGSGPAYVYYLVEAMEKAGIEAGLRPDIARQLTVQTLHGAAEMLVKTAEEPALLREKITSPGGTTSAGLEVLKSRDFTGVVRDAVFSARNRAKQLSEELTASPVK</sequence>
<dbReference type="PIRSF" id="PIRSF000193">
    <property type="entry name" value="Pyrrol-5-carb_rd"/>
    <property type="match status" value="1"/>
</dbReference>
<dbReference type="PANTHER" id="PTHR11645">
    <property type="entry name" value="PYRROLINE-5-CARBOXYLATE REDUCTASE"/>
    <property type="match status" value="1"/>
</dbReference>
<dbReference type="PROSITE" id="PS00521">
    <property type="entry name" value="P5CR"/>
    <property type="match status" value="1"/>
</dbReference>
<evidence type="ECO:0000256" key="7">
    <source>
        <dbReference type="NCBIfam" id="TIGR00112"/>
    </source>
</evidence>
<dbReference type="STRING" id="1471761.B0W44_02365"/>
<evidence type="ECO:0000313" key="12">
    <source>
        <dbReference type="EMBL" id="AQS54785.1"/>
    </source>
</evidence>
<evidence type="ECO:0000256" key="6">
    <source>
        <dbReference type="HAMAP-Rule" id="MF_01925"/>
    </source>
</evidence>
<keyword evidence="2 6" id="KW-0641">Proline biosynthesis</keyword>
<dbReference type="Proteomes" id="UP000188603">
    <property type="component" value="Chromosome"/>
</dbReference>
<dbReference type="GO" id="GO:0004735">
    <property type="term" value="F:pyrroline-5-carboxylate reductase activity"/>
    <property type="evidence" value="ECO:0007669"/>
    <property type="project" value="UniProtKB-UniRule"/>
</dbReference>
<dbReference type="InterPro" id="IPR028939">
    <property type="entry name" value="P5C_Rdtase_cat_N"/>
</dbReference>
<accession>A0A1U9K424</accession>
<keyword evidence="6 9" id="KW-0028">Amino-acid biosynthesis</keyword>
<comment type="similarity">
    <text evidence="1 6 9">Belongs to the pyrroline-5-carboxylate reductase family.</text>
</comment>
<evidence type="ECO:0000256" key="3">
    <source>
        <dbReference type="ARBA" id="ARBA00022857"/>
    </source>
</evidence>
<dbReference type="UniPathway" id="UPA00098">
    <property type="reaction ID" value="UER00361"/>
</dbReference>
<feature type="binding site" evidence="8">
    <location>
        <begin position="9"/>
        <end position="14"/>
    </location>
    <ligand>
        <name>NADP(+)</name>
        <dbReference type="ChEBI" id="CHEBI:58349"/>
    </ligand>
</feature>
<dbReference type="InterPro" id="IPR029036">
    <property type="entry name" value="P5CR_dimer"/>
</dbReference>
<protein>
    <recommendedName>
        <fullName evidence="6 7">Pyrroline-5-carboxylate reductase</fullName>
        <shortName evidence="6">P5C reductase</shortName>
        <shortName evidence="6">P5CR</shortName>
        <ecNumber evidence="6 7">1.5.1.2</ecNumber>
    </recommendedName>
    <alternativeName>
        <fullName evidence="6">PCA reductase</fullName>
    </alternativeName>
</protein>
<evidence type="ECO:0000259" key="11">
    <source>
        <dbReference type="Pfam" id="PF14748"/>
    </source>
</evidence>
<comment type="catalytic activity">
    <reaction evidence="6 9">
        <text>L-proline + NADP(+) = (S)-1-pyrroline-5-carboxylate + NADPH + 2 H(+)</text>
        <dbReference type="Rhea" id="RHEA:14109"/>
        <dbReference type="ChEBI" id="CHEBI:15378"/>
        <dbReference type="ChEBI" id="CHEBI:17388"/>
        <dbReference type="ChEBI" id="CHEBI:57783"/>
        <dbReference type="ChEBI" id="CHEBI:58349"/>
        <dbReference type="ChEBI" id="CHEBI:60039"/>
        <dbReference type="EC" id="1.5.1.2"/>
    </reaction>
</comment>
<comment type="pathway">
    <text evidence="6 9">Amino-acid biosynthesis; L-proline biosynthesis; L-proline from L-glutamate 5-semialdehyde: step 1/1.</text>
</comment>
<evidence type="ECO:0000259" key="10">
    <source>
        <dbReference type="Pfam" id="PF03807"/>
    </source>
</evidence>
<dbReference type="KEGG" id="ntr:B0W44_02365"/>
<dbReference type="Pfam" id="PF14748">
    <property type="entry name" value="P5CR_dimer"/>
    <property type="match status" value="1"/>
</dbReference>
<dbReference type="FunFam" id="1.10.3730.10:FF:000001">
    <property type="entry name" value="Pyrroline-5-carboxylate reductase"/>
    <property type="match status" value="1"/>
</dbReference>
<dbReference type="NCBIfam" id="TIGR00112">
    <property type="entry name" value="proC"/>
    <property type="match status" value="1"/>
</dbReference>
<feature type="domain" description="Pyrroline-5-carboxylate reductase dimerisation" evidence="11">
    <location>
        <begin position="165"/>
        <end position="269"/>
    </location>
</feature>
<keyword evidence="6" id="KW-0963">Cytoplasm</keyword>
<dbReference type="EC" id="1.5.1.2" evidence="6 7"/>
<feature type="domain" description="Pyrroline-5-carboxylate reductase catalytic N-terminal" evidence="10">
    <location>
        <begin position="6"/>
        <end position="102"/>
    </location>
</feature>
<evidence type="ECO:0000313" key="13">
    <source>
        <dbReference type="Proteomes" id="UP000188603"/>
    </source>
</evidence>
<dbReference type="InterPro" id="IPR053790">
    <property type="entry name" value="P5CR-like_CS"/>
</dbReference>
<keyword evidence="3 6" id="KW-0521">NADP</keyword>